<reference evidence="3" key="1">
    <citation type="submission" date="2020-05" db="EMBL/GenBank/DDBJ databases">
        <title>WGS assembly of Panicum virgatum.</title>
        <authorList>
            <person name="Lovell J.T."/>
            <person name="Jenkins J."/>
            <person name="Shu S."/>
            <person name="Juenger T.E."/>
            <person name="Schmutz J."/>
        </authorList>
    </citation>
    <scope>NUCLEOTIDE SEQUENCE</scope>
    <source>
        <strain evidence="3">AP13</strain>
    </source>
</reference>
<dbReference type="AlphaFoldDB" id="A0A8T0X7H3"/>
<dbReference type="InterPro" id="IPR046533">
    <property type="entry name" value="DUF6598"/>
</dbReference>
<feature type="domain" description="DUF6598" evidence="2">
    <location>
        <begin position="179"/>
        <end position="407"/>
    </location>
</feature>
<evidence type="ECO:0000313" key="3">
    <source>
        <dbReference type="EMBL" id="KAG2656040.1"/>
    </source>
</evidence>
<evidence type="ECO:0000313" key="4">
    <source>
        <dbReference type="Proteomes" id="UP000823388"/>
    </source>
</evidence>
<dbReference type="OrthoDB" id="682945at2759"/>
<keyword evidence="4" id="KW-1185">Reference proteome</keyword>
<feature type="region of interest" description="Disordered" evidence="1">
    <location>
        <begin position="78"/>
        <end position="101"/>
    </location>
</feature>
<protein>
    <recommendedName>
        <fullName evidence="2">DUF6598 domain-containing protein</fullName>
    </recommendedName>
</protein>
<dbReference type="PANTHER" id="PTHR33065:SF176">
    <property type="entry name" value="DUF6598 DOMAIN-CONTAINING PROTEIN"/>
    <property type="match status" value="1"/>
</dbReference>
<dbReference type="Pfam" id="PF20241">
    <property type="entry name" value="DUF6598"/>
    <property type="match status" value="1"/>
</dbReference>
<name>A0A8T0X7H3_PANVG</name>
<evidence type="ECO:0000259" key="2">
    <source>
        <dbReference type="Pfam" id="PF20241"/>
    </source>
</evidence>
<dbReference type="Proteomes" id="UP000823388">
    <property type="component" value="Chromosome 1K"/>
</dbReference>
<accession>A0A8T0X7H3</accession>
<dbReference type="EMBL" id="CM029037">
    <property type="protein sequence ID" value="KAG2656040.1"/>
    <property type="molecule type" value="Genomic_DNA"/>
</dbReference>
<evidence type="ECO:0000256" key="1">
    <source>
        <dbReference type="SAM" id="MobiDB-lite"/>
    </source>
</evidence>
<sequence>MHRLSSYHSRALLSFMASGPRWCPLALARGLFRLTAAPNPPVRRVSRSPHGYRNIASGIAVKGEMDKPDRHLLIPSANDKRDRTEGTLDISDTELDSDGEEGWSAQIPRFPVDGIFPLYRFPRSRHRDGSIYRGADSWKEEFGTANRNETRLEAMMLSDPTDCALHVDGTCMRHPPRPLLQIFSLKLHKVHVDGGLVELYGYIAARDRLDRLLNHVINFSRDDPIIVEQGSLINMAGPKRGIQLIGTILIEYDLRIKTGKHEKDDLQLIDGASIIDDIGTEDRDIFTRRIHGEYGTMEISASRLLYAVEATIEVLISEVYRSFNLHLGCFTSGLQEQIQLFDGDIDESCGLKRSVVAVRMHTSVELKFKVGSESSRSAEHCCSFKANQHGCVSKEIKTDLALISVKVTWSPLPRGLGVVFPA</sequence>
<proteinExistence type="predicted"/>
<gene>
    <name evidence="3" type="ORF">PVAP13_1KG049300</name>
</gene>
<organism evidence="3 4">
    <name type="scientific">Panicum virgatum</name>
    <name type="common">Blackwell switchgrass</name>
    <dbReference type="NCBI Taxonomy" id="38727"/>
    <lineage>
        <taxon>Eukaryota</taxon>
        <taxon>Viridiplantae</taxon>
        <taxon>Streptophyta</taxon>
        <taxon>Embryophyta</taxon>
        <taxon>Tracheophyta</taxon>
        <taxon>Spermatophyta</taxon>
        <taxon>Magnoliopsida</taxon>
        <taxon>Liliopsida</taxon>
        <taxon>Poales</taxon>
        <taxon>Poaceae</taxon>
        <taxon>PACMAD clade</taxon>
        <taxon>Panicoideae</taxon>
        <taxon>Panicodae</taxon>
        <taxon>Paniceae</taxon>
        <taxon>Panicinae</taxon>
        <taxon>Panicum</taxon>
        <taxon>Panicum sect. Hiantes</taxon>
    </lineage>
</organism>
<feature type="compositionally biased region" description="Acidic residues" evidence="1">
    <location>
        <begin position="91"/>
        <end position="101"/>
    </location>
</feature>
<dbReference type="PANTHER" id="PTHR33065">
    <property type="entry name" value="OS07G0486400 PROTEIN"/>
    <property type="match status" value="1"/>
</dbReference>
<comment type="caution">
    <text evidence="3">The sequence shown here is derived from an EMBL/GenBank/DDBJ whole genome shotgun (WGS) entry which is preliminary data.</text>
</comment>